<dbReference type="AlphaFoldDB" id="A0A0F8WB48"/>
<comment type="caution">
    <text evidence="1">The sequence shown here is derived from an EMBL/GenBank/DDBJ whole genome shotgun (WGS) entry which is preliminary data.</text>
</comment>
<evidence type="ECO:0000313" key="1">
    <source>
        <dbReference type="EMBL" id="KKK54047.1"/>
    </source>
</evidence>
<sequence length="79" mass="9329">MRPYRAIPIGKTEFVHGNLIVNNAYDLNDGIHKPEPLKAFIRERELTWVNDPDNKRWTHIVYEVIPETVGQSTGWYFFL</sequence>
<protein>
    <submittedName>
        <fullName evidence="1">Uncharacterized protein</fullName>
    </submittedName>
</protein>
<accession>A0A0F8WB48</accession>
<proteinExistence type="predicted"/>
<reference evidence="1" key="1">
    <citation type="journal article" date="2015" name="Nature">
        <title>Complex archaea that bridge the gap between prokaryotes and eukaryotes.</title>
        <authorList>
            <person name="Spang A."/>
            <person name="Saw J.H."/>
            <person name="Jorgensen S.L."/>
            <person name="Zaremba-Niedzwiedzka K."/>
            <person name="Martijn J."/>
            <person name="Lind A.E."/>
            <person name="van Eijk R."/>
            <person name="Schleper C."/>
            <person name="Guy L."/>
            <person name="Ettema T.J."/>
        </authorList>
    </citation>
    <scope>NUCLEOTIDE SEQUENCE</scope>
</reference>
<name>A0A0F8WB48_9ZZZZ</name>
<dbReference type="EMBL" id="LAZR01066200">
    <property type="protein sequence ID" value="KKK54047.1"/>
    <property type="molecule type" value="Genomic_DNA"/>
</dbReference>
<gene>
    <name evidence="1" type="ORF">LCGC14_3088700</name>
</gene>
<organism evidence="1">
    <name type="scientific">marine sediment metagenome</name>
    <dbReference type="NCBI Taxonomy" id="412755"/>
    <lineage>
        <taxon>unclassified sequences</taxon>
        <taxon>metagenomes</taxon>
        <taxon>ecological metagenomes</taxon>
    </lineage>
</organism>